<proteinExistence type="predicted"/>
<dbReference type="EMBL" id="NKCI01000031">
    <property type="protein sequence ID" value="RSL64946.1"/>
    <property type="molecule type" value="Genomic_DNA"/>
</dbReference>
<dbReference type="OrthoDB" id="5079372at2759"/>
<reference evidence="1 2" key="1">
    <citation type="submission" date="2017-06" db="EMBL/GenBank/DDBJ databases">
        <title>Comparative genomic analysis of Ambrosia Fusariam Clade fungi.</title>
        <authorList>
            <person name="Stajich J.E."/>
            <person name="Carrillo J."/>
            <person name="Kijimoto T."/>
            <person name="Eskalen A."/>
            <person name="O'Donnell K."/>
            <person name="Kasson M."/>
        </authorList>
    </citation>
    <scope>NUCLEOTIDE SEQUENCE [LARGE SCALE GENOMIC DNA]</scope>
    <source>
        <strain evidence="1 2">NRRL62584</strain>
    </source>
</reference>
<organism evidence="1 2">
    <name type="scientific">Fusarium duplospermum</name>
    <dbReference type="NCBI Taxonomy" id="1325734"/>
    <lineage>
        <taxon>Eukaryota</taxon>
        <taxon>Fungi</taxon>
        <taxon>Dikarya</taxon>
        <taxon>Ascomycota</taxon>
        <taxon>Pezizomycotina</taxon>
        <taxon>Sordariomycetes</taxon>
        <taxon>Hypocreomycetidae</taxon>
        <taxon>Hypocreales</taxon>
        <taxon>Nectriaceae</taxon>
        <taxon>Fusarium</taxon>
        <taxon>Fusarium solani species complex</taxon>
    </lineage>
</organism>
<comment type="caution">
    <text evidence="1">The sequence shown here is derived from an EMBL/GenBank/DDBJ whole genome shotgun (WGS) entry which is preliminary data.</text>
</comment>
<accession>A0A428QI37</accession>
<gene>
    <name evidence="1" type="ORF">CEP54_004447</name>
</gene>
<dbReference type="AlphaFoldDB" id="A0A428QI37"/>
<dbReference type="Proteomes" id="UP000288168">
    <property type="component" value="Unassembled WGS sequence"/>
</dbReference>
<name>A0A428QI37_9HYPO</name>
<evidence type="ECO:0000313" key="1">
    <source>
        <dbReference type="EMBL" id="RSL64946.1"/>
    </source>
</evidence>
<sequence length="140" mass="14552">MGCCMSKPRPSEGEYVGTDLIRLAPPARHPGLRADGSPPRARVVSLPIVNAFSYPPLYELNNTGLPGLSRPTTSAGISVQPIPRIDITHDVIVEQDETATTNPATADKAGDDAAVNATTTTTVEGGDKVVTGTVSTKDAN</sequence>
<keyword evidence="2" id="KW-1185">Reference proteome</keyword>
<protein>
    <submittedName>
        <fullName evidence="1">Uncharacterized protein</fullName>
    </submittedName>
</protein>
<evidence type="ECO:0000313" key="2">
    <source>
        <dbReference type="Proteomes" id="UP000288168"/>
    </source>
</evidence>